<proteinExistence type="inferred from homology"/>
<dbReference type="InterPro" id="IPR050272">
    <property type="entry name" value="Isochorismatase-like_hydrls"/>
</dbReference>
<dbReference type="InterPro" id="IPR036380">
    <property type="entry name" value="Isochorismatase-like_sf"/>
</dbReference>
<dbReference type="EMBL" id="MCFE01000046">
    <property type="protein sequence ID" value="ORY03448.1"/>
    <property type="molecule type" value="Genomic_DNA"/>
</dbReference>
<protein>
    <submittedName>
        <fullName evidence="5">Isochorismatase hydrolase</fullName>
    </submittedName>
</protein>
<feature type="chain" id="PRO_5012824506" evidence="3">
    <location>
        <begin position="23"/>
        <end position="223"/>
    </location>
</feature>
<accession>A0A1Y1YZH5</accession>
<dbReference type="SUPFAM" id="SSF52499">
    <property type="entry name" value="Isochorismatase-like hydrolases"/>
    <property type="match status" value="1"/>
</dbReference>
<dbReference type="OrthoDB" id="1739143at2759"/>
<name>A0A1Y1YZH5_9FUNG</name>
<dbReference type="InParanoid" id="A0A1Y1YZH5"/>
<dbReference type="Pfam" id="PF00857">
    <property type="entry name" value="Isochorismatase"/>
    <property type="match status" value="1"/>
</dbReference>
<dbReference type="InterPro" id="IPR000868">
    <property type="entry name" value="Isochorismatase-like_dom"/>
</dbReference>
<dbReference type="Gene3D" id="3.40.50.850">
    <property type="entry name" value="Isochorismatase-like"/>
    <property type="match status" value="1"/>
</dbReference>
<dbReference type="PANTHER" id="PTHR43540">
    <property type="entry name" value="PEROXYUREIDOACRYLATE/UREIDOACRYLATE AMIDOHYDROLASE-RELATED"/>
    <property type="match status" value="1"/>
</dbReference>
<reference evidence="5 6" key="1">
    <citation type="submission" date="2016-07" db="EMBL/GenBank/DDBJ databases">
        <title>Pervasive Adenine N6-methylation of Active Genes in Fungi.</title>
        <authorList>
            <consortium name="DOE Joint Genome Institute"/>
            <person name="Mondo S.J."/>
            <person name="Dannebaum R.O."/>
            <person name="Kuo R.C."/>
            <person name="Labutti K."/>
            <person name="Haridas S."/>
            <person name="Kuo A."/>
            <person name="Salamov A."/>
            <person name="Ahrendt S.R."/>
            <person name="Lipzen A."/>
            <person name="Sullivan W."/>
            <person name="Andreopoulos W.B."/>
            <person name="Clum A."/>
            <person name="Lindquist E."/>
            <person name="Daum C."/>
            <person name="Ramamoorthy G.K."/>
            <person name="Gryganskyi A."/>
            <person name="Culley D."/>
            <person name="Magnuson J.K."/>
            <person name="James T.Y."/>
            <person name="O'Malley M.A."/>
            <person name="Stajich J.E."/>
            <person name="Spatafora J.W."/>
            <person name="Visel A."/>
            <person name="Grigoriev I.V."/>
        </authorList>
    </citation>
    <scope>NUCLEOTIDE SEQUENCE [LARGE SCALE GENOMIC DNA]</scope>
    <source>
        <strain evidence="5 6">CBS 931.73</strain>
    </source>
</reference>
<keyword evidence="6" id="KW-1185">Reference proteome</keyword>
<comment type="similarity">
    <text evidence="1">Belongs to the isochorismatase family.</text>
</comment>
<dbReference type="STRING" id="1314790.A0A1Y1YZH5"/>
<keyword evidence="2 5" id="KW-0378">Hydrolase</keyword>
<evidence type="ECO:0000313" key="5">
    <source>
        <dbReference type="EMBL" id="ORY03448.1"/>
    </source>
</evidence>
<keyword evidence="3" id="KW-0732">Signal</keyword>
<evidence type="ECO:0000256" key="1">
    <source>
        <dbReference type="ARBA" id="ARBA00006336"/>
    </source>
</evidence>
<dbReference type="AlphaFoldDB" id="A0A1Y1YZH5"/>
<evidence type="ECO:0000313" key="6">
    <source>
        <dbReference type="Proteomes" id="UP000193498"/>
    </source>
</evidence>
<evidence type="ECO:0000256" key="2">
    <source>
        <dbReference type="ARBA" id="ARBA00022801"/>
    </source>
</evidence>
<organism evidence="5 6">
    <name type="scientific">Basidiobolus meristosporus CBS 931.73</name>
    <dbReference type="NCBI Taxonomy" id="1314790"/>
    <lineage>
        <taxon>Eukaryota</taxon>
        <taxon>Fungi</taxon>
        <taxon>Fungi incertae sedis</taxon>
        <taxon>Zoopagomycota</taxon>
        <taxon>Entomophthoromycotina</taxon>
        <taxon>Basidiobolomycetes</taxon>
        <taxon>Basidiobolales</taxon>
        <taxon>Basidiobolaceae</taxon>
        <taxon>Basidiobolus</taxon>
    </lineage>
</organism>
<dbReference type="Proteomes" id="UP000193498">
    <property type="component" value="Unassembled WGS sequence"/>
</dbReference>
<evidence type="ECO:0000259" key="4">
    <source>
        <dbReference type="Pfam" id="PF00857"/>
    </source>
</evidence>
<dbReference type="CDD" id="cd00431">
    <property type="entry name" value="cysteine_hydrolases"/>
    <property type="match status" value="1"/>
</dbReference>
<sequence length="223" mass="24892">MRFFKTVALLALTTLALTRGEASLEKRQNSQSVQLTNTAFLFLDFQEDIVAGWNNTDPRKHQFLSDSRRLFREVHGKGIPVIAVKQEFRPGHIDIHPNNALFQRRKQANQLVEGTYGARFVRGMSPRKGDIVIVKRRVDAFFGSDLDTVLRSLGVEHIIISGCFATGSVFGTLRGGVDRDYKVTVVKETANDANSAAWELLTTRMMPAQGNVVSLTDVLSSFH</sequence>
<feature type="signal peptide" evidence="3">
    <location>
        <begin position="1"/>
        <end position="22"/>
    </location>
</feature>
<feature type="domain" description="Isochorismatase-like" evidence="4">
    <location>
        <begin position="38"/>
        <end position="216"/>
    </location>
</feature>
<dbReference type="GO" id="GO:0016787">
    <property type="term" value="F:hydrolase activity"/>
    <property type="evidence" value="ECO:0007669"/>
    <property type="project" value="UniProtKB-KW"/>
</dbReference>
<gene>
    <name evidence="5" type="ORF">K493DRAFT_346172</name>
</gene>
<comment type="caution">
    <text evidence="5">The sequence shown here is derived from an EMBL/GenBank/DDBJ whole genome shotgun (WGS) entry which is preliminary data.</text>
</comment>
<evidence type="ECO:0000256" key="3">
    <source>
        <dbReference type="SAM" id="SignalP"/>
    </source>
</evidence>